<organism evidence="5 6">
    <name type="scientific">Parvularcula dongshanensis</name>
    <dbReference type="NCBI Taxonomy" id="1173995"/>
    <lineage>
        <taxon>Bacteria</taxon>
        <taxon>Pseudomonadati</taxon>
        <taxon>Pseudomonadota</taxon>
        <taxon>Alphaproteobacteria</taxon>
        <taxon>Parvularculales</taxon>
        <taxon>Parvularculaceae</taxon>
        <taxon>Parvularcula</taxon>
    </lineage>
</organism>
<dbReference type="FunFam" id="3.40.50.720:FF:000047">
    <property type="entry name" value="NADP-dependent L-serine/L-allo-threonine dehydrogenase"/>
    <property type="match status" value="1"/>
</dbReference>
<evidence type="ECO:0000313" key="6">
    <source>
        <dbReference type="Proteomes" id="UP000563524"/>
    </source>
</evidence>
<reference evidence="5 6" key="1">
    <citation type="submission" date="2020-08" db="EMBL/GenBank/DDBJ databases">
        <title>Genomic Encyclopedia of Type Strains, Phase IV (KMG-IV): sequencing the most valuable type-strain genomes for metagenomic binning, comparative biology and taxonomic classification.</title>
        <authorList>
            <person name="Goeker M."/>
        </authorList>
    </citation>
    <scope>NUCLEOTIDE SEQUENCE [LARGE SCALE GENOMIC DNA]</scope>
    <source>
        <strain evidence="5 6">DSM 102850</strain>
    </source>
</reference>
<dbReference type="AlphaFoldDB" id="A0A840I096"/>
<accession>A0A840I096</accession>
<dbReference type="SUPFAM" id="SSF51735">
    <property type="entry name" value="NAD(P)-binding Rossmann-fold domains"/>
    <property type="match status" value="1"/>
</dbReference>
<dbReference type="GO" id="GO:0016616">
    <property type="term" value="F:oxidoreductase activity, acting on the CH-OH group of donors, NAD or NADP as acceptor"/>
    <property type="evidence" value="ECO:0007669"/>
    <property type="project" value="UniProtKB-ARBA"/>
</dbReference>
<keyword evidence="6" id="KW-1185">Reference proteome</keyword>
<evidence type="ECO:0000313" key="5">
    <source>
        <dbReference type="EMBL" id="MBB4658249.1"/>
    </source>
</evidence>
<gene>
    <name evidence="5" type="ORF">GGQ59_000749</name>
</gene>
<dbReference type="PROSITE" id="PS00061">
    <property type="entry name" value="ADH_SHORT"/>
    <property type="match status" value="1"/>
</dbReference>
<evidence type="ECO:0000256" key="3">
    <source>
        <dbReference type="RuleBase" id="RU000363"/>
    </source>
</evidence>
<dbReference type="InterPro" id="IPR036291">
    <property type="entry name" value="NAD(P)-bd_dom_sf"/>
</dbReference>
<comment type="caution">
    <text evidence="5">The sequence shown here is derived from an EMBL/GenBank/DDBJ whole genome shotgun (WGS) entry which is preliminary data.</text>
</comment>
<dbReference type="InterPro" id="IPR020904">
    <property type="entry name" value="Sc_DH/Rdtase_CS"/>
</dbReference>
<evidence type="ECO:0000259" key="4">
    <source>
        <dbReference type="SMART" id="SM00822"/>
    </source>
</evidence>
<dbReference type="PRINTS" id="PR00081">
    <property type="entry name" value="GDHRDH"/>
</dbReference>
<dbReference type="InterPro" id="IPR002347">
    <property type="entry name" value="SDR_fam"/>
</dbReference>
<dbReference type="RefSeq" id="WP_183815926.1">
    <property type="nucleotide sequence ID" value="NZ_JACHOB010000001.1"/>
</dbReference>
<evidence type="ECO:0000256" key="2">
    <source>
        <dbReference type="ARBA" id="ARBA00023002"/>
    </source>
</evidence>
<protein>
    <submittedName>
        <fullName evidence="5">NADP-dependent 3-hydroxy acid dehydrogenase YdfG</fullName>
    </submittedName>
</protein>
<feature type="domain" description="Ketoreductase" evidence="4">
    <location>
        <begin position="9"/>
        <end position="189"/>
    </location>
</feature>
<name>A0A840I096_9PROT</name>
<dbReference type="PANTHER" id="PTHR42901">
    <property type="entry name" value="ALCOHOL DEHYDROGENASE"/>
    <property type="match status" value="1"/>
</dbReference>
<evidence type="ECO:0000256" key="1">
    <source>
        <dbReference type="ARBA" id="ARBA00006484"/>
    </source>
</evidence>
<dbReference type="PANTHER" id="PTHR42901:SF1">
    <property type="entry name" value="ALCOHOL DEHYDROGENASE"/>
    <property type="match status" value="1"/>
</dbReference>
<dbReference type="Gene3D" id="3.40.50.720">
    <property type="entry name" value="NAD(P)-binding Rossmann-like Domain"/>
    <property type="match status" value="1"/>
</dbReference>
<dbReference type="Pfam" id="PF00106">
    <property type="entry name" value="adh_short"/>
    <property type="match status" value="1"/>
</dbReference>
<comment type="similarity">
    <text evidence="1 3">Belongs to the short-chain dehydrogenases/reductases (SDR) family.</text>
</comment>
<sequence length="256" mass="26718">MTDKSFEGRCALVTGATSGIGRATAERLLAGGAKVVAAGRRTDRLEGLAAGHEGRVYPLTLDVTDAKAVATLPAALPKGFAPDILVNNAGLALGLGGADEADLDQWDRMIDTNIRGLVHVTRAFLPQLKALPRADVVNIGSIAGTYPYPGGNVYGGTKAFVRQFSLNLRADLLGSKVRVACVEPGMADTEFSSVRFSGDERKAAKVYEGVEALTGEDIAEVIANLLALPPHVVVNRVEVMPVQQASGPLSVSRGEG</sequence>
<dbReference type="PRINTS" id="PR00080">
    <property type="entry name" value="SDRFAMILY"/>
</dbReference>
<proteinExistence type="inferred from homology"/>
<keyword evidence="2" id="KW-0560">Oxidoreductase</keyword>
<dbReference type="SMART" id="SM00822">
    <property type="entry name" value="PKS_KR"/>
    <property type="match status" value="1"/>
</dbReference>
<dbReference type="Proteomes" id="UP000563524">
    <property type="component" value="Unassembled WGS sequence"/>
</dbReference>
<dbReference type="InterPro" id="IPR057326">
    <property type="entry name" value="KR_dom"/>
</dbReference>
<dbReference type="EMBL" id="JACHOB010000001">
    <property type="protein sequence ID" value="MBB4658249.1"/>
    <property type="molecule type" value="Genomic_DNA"/>
</dbReference>